<name>A0ABS6G6Z8_9FIRM</name>
<comment type="function">
    <text evidence="1">Forms part of the ribosomal stalk, playing a central role in the interaction of the ribosome with GTP-bound translation factors.</text>
</comment>
<keyword evidence="3" id="KW-1185">Reference proteome</keyword>
<gene>
    <name evidence="1 2" type="primary">rplJ</name>
    <name evidence="2" type="ORF">KQI88_17125</name>
</gene>
<dbReference type="Proteomes" id="UP000779508">
    <property type="component" value="Unassembled WGS sequence"/>
</dbReference>
<dbReference type="InterPro" id="IPR047865">
    <property type="entry name" value="Ribosomal_uL10_bac_type"/>
</dbReference>
<comment type="similarity">
    <text evidence="1">Belongs to the universal ribosomal protein uL10 family.</text>
</comment>
<dbReference type="PANTHER" id="PTHR11560">
    <property type="entry name" value="39S RIBOSOMAL PROTEIN L10, MITOCHONDRIAL"/>
    <property type="match status" value="1"/>
</dbReference>
<keyword evidence="1" id="KW-0687">Ribonucleoprotein</keyword>
<keyword evidence="1" id="KW-0699">rRNA-binding</keyword>
<dbReference type="InterPro" id="IPR022973">
    <property type="entry name" value="Ribosomal_uL10_bac"/>
</dbReference>
<dbReference type="Pfam" id="PF00466">
    <property type="entry name" value="Ribosomal_L10"/>
    <property type="match status" value="1"/>
</dbReference>
<organism evidence="2 3">
    <name type="scientific">Alkaliphilus flagellatus</name>
    <dbReference type="NCBI Taxonomy" id="2841507"/>
    <lineage>
        <taxon>Bacteria</taxon>
        <taxon>Bacillati</taxon>
        <taxon>Bacillota</taxon>
        <taxon>Clostridia</taxon>
        <taxon>Peptostreptococcales</taxon>
        <taxon>Natronincolaceae</taxon>
        <taxon>Alkaliphilus</taxon>
    </lineage>
</organism>
<reference evidence="2 3" key="1">
    <citation type="submission" date="2021-06" db="EMBL/GenBank/DDBJ databases">
        <authorList>
            <person name="Sun Q."/>
            <person name="Li D."/>
        </authorList>
    </citation>
    <scope>NUCLEOTIDE SEQUENCE [LARGE SCALE GENOMIC DNA]</scope>
    <source>
        <strain evidence="2 3">MSJ-5</strain>
    </source>
</reference>
<accession>A0ABS6G6Z8</accession>
<dbReference type="NCBIfam" id="NF000955">
    <property type="entry name" value="PRK00099.1-1"/>
    <property type="match status" value="1"/>
</dbReference>
<dbReference type="GO" id="GO:0005840">
    <property type="term" value="C:ribosome"/>
    <property type="evidence" value="ECO:0007669"/>
    <property type="project" value="UniProtKB-KW"/>
</dbReference>
<dbReference type="RefSeq" id="WP_216419467.1">
    <property type="nucleotide sequence ID" value="NZ_JAHLQK010000008.1"/>
</dbReference>
<evidence type="ECO:0000313" key="3">
    <source>
        <dbReference type="Proteomes" id="UP000779508"/>
    </source>
</evidence>
<dbReference type="EMBL" id="JAHLQK010000008">
    <property type="protein sequence ID" value="MBU5678138.1"/>
    <property type="molecule type" value="Genomic_DNA"/>
</dbReference>
<evidence type="ECO:0000313" key="2">
    <source>
        <dbReference type="EMBL" id="MBU5678138.1"/>
    </source>
</evidence>
<sequence>MAKAIDIKKEVVAEITDKLQRSAAAVVVDYRGLKVEEVTELRKQCREKGLEYKVYKNTLTRMAAENAGMNELVQELVGPNAIVFSYDDPVAAAKIASEFAKTHKNLELKAGIVEGVLYKEDKLTEFASIPSREELIAKLLGSFKAPLSNFAYLVKAIIDKKEAEGQA</sequence>
<keyword evidence="1 2" id="KW-0689">Ribosomal protein</keyword>
<dbReference type="HAMAP" id="MF_00362">
    <property type="entry name" value="Ribosomal_uL10"/>
    <property type="match status" value="1"/>
</dbReference>
<dbReference type="InterPro" id="IPR001790">
    <property type="entry name" value="Ribosomal_uL10"/>
</dbReference>
<dbReference type="CDD" id="cd05797">
    <property type="entry name" value="Ribosomal_L10"/>
    <property type="match status" value="1"/>
</dbReference>
<comment type="caution">
    <text evidence="2">The sequence shown here is derived from an EMBL/GenBank/DDBJ whole genome shotgun (WGS) entry which is preliminary data.</text>
</comment>
<protein>
    <recommendedName>
        <fullName evidence="1">Large ribosomal subunit protein uL10</fullName>
    </recommendedName>
</protein>
<proteinExistence type="inferred from homology"/>
<comment type="subunit">
    <text evidence="1">Part of the ribosomal stalk of the 50S ribosomal subunit. The N-terminus interacts with L11 and the large rRNA to form the base of the stalk. The C-terminus forms an elongated spine to which L12 dimers bind in a sequential fashion forming a multimeric L10(L12)X complex.</text>
</comment>
<evidence type="ECO:0000256" key="1">
    <source>
        <dbReference type="HAMAP-Rule" id="MF_00362"/>
    </source>
</evidence>
<keyword evidence="1" id="KW-0694">RNA-binding</keyword>